<comment type="subcellular location">
    <subcellularLocation>
        <location evidence="1">Membrane</location>
        <topology evidence="1">Single-pass membrane protein</topology>
    </subcellularLocation>
</comment>
<dbReference type="EnsemblPlants" id="KEH32283">
    <property type="protein sequence ID" value="KEH32283"/>
    <property type="gene ID" value="MTR_4g119428"/>
</dbReference>
<name>A0A072UT86_MEDTR</name>
<dbReference type="KEGG" id="mtr:25494072"/>
<dbReference type="AlphaFoldDB" id="A0A072UT86"/>
<dbReference type="HOGENOM" id="CLU_051752_2_0_1"/>
<evidence type="ECO:0000256" key="3">
    <source>
        <dbReference type="ARBA" id="ARBA00022989"/>
    </source>
</evidence>
<dbReference type="InterPro" id="IPR044839">
    <property type="entry name" value="NDR1-like"/>
</dbReference>
<gene>
    <name evidence="9" type="primary">25494072</name>
    <name evidence="8" type="ordered locus">MTR_4g119428</name>
</gene>
<dbReference type="GO" id="GO:0009506">
    <property type="term" value="C:plasmodesma"/>
    <property type="evidence" value="ECO:0000318"/>
    <property type="project" value="GO_Central"/>
</dbReference>
<dbReference type="InterPro" id="IPR004864">
    <property type="entry name" value="LEA_2"/>
</dbReference>
<dbReference type="PANTHER" id="PTHR31415:SF61">
    <property type="entry name" value="LATE EMBRYOGENESIS ABUNDANT PROTEIN"/>
    <property type="match status" value="1"/>
</dbReference>
<protein>
    <submittedName>
        <fullName evidence="8">Late embryogenesis abundant protein</fullName>
    </submittedName>
</protein>
<keyword evidence="10" id="KW-1185">Reference proteome</keyword>
<dbReference type="GO" id="GO:0005886">
    <property type="term" value="C:plasma membrane"/>
    <property type="evidence" value="ECO:0000318"/>
    <property type="project" value="GO_Central"/>
</dbReference>
<dbReference type="Proteomes" id="UP000002051">
    <property type="component" value="Chromosome 4"/>
</dbReference>
<evidence type="ECO:0000313" key="10">
    <source>
        <dbReference type="Proteomes" id="UP000002051"/>
    </source>
</evidence>
<dbReference type="PANTHER" id="PTHR31415">
    <property type="entry name" value="OS05G0367900 PROTEIN"/>
    <property type="match status" value="1"/>
</dbReference>
<keyword evidence="3 6" id="KW-1133">Transmembrane helix</keyword>
<reference evidence="9" key="3">
    <citation type="submission" date="2015-04" db="UniProtKB">
        <authorList>
            <consortium name="EnsemblPlants"/>
        </authorList>
    </citation>
    <scope>IDENTIFICATION</scope>
    <source>
        <strain evidence="9">cv. Jemalong A17</strain>
    </source>
</reference>
<evidence type="ECO:0000313" key="9">
    <source>
        <dbReference type="EnsemblPlants" id="KEH32283"/>
    </source>
</evidence>
<dbReference type="Pfam" id="PF03168">
    <property type="entry name" value="LEA_2"/>
    <property type="match status" value="1"/>
</dbReference>
<sequence length="247" mass="28141">MMADHQLNGAHYGPSIPPTRPQRRRHNAGCGFCSCILGCFRSCCGCMFNCILSLICRIIATIIILVAIFGFLFWLIVRPNALKFTVMEASLTQFNFTNNNTLHYDLSVNLTIRNPNRRVSVYYNDIETLSFYKDFRFGSQTLGKFFQPHKNTSLLNPVFKGQQVIPLSSSQISEFNKETNNGVYGINLKVLLNVRFALGLIKTGNLKQNHHCDLKVPFKSHNGTSSLGNGFQATRCEWDSKWWLLFR</sequence>
<organism evidence="8 10">
    <name type="scientific">Medicago truncatula</name>
    <name type="common">Barrel medic</name>
    <name type="synonym">Medicago tribuloides</name>
    <dbReference type="NCBI Taxonomy" id="3880"/>
    <lineage>
        <taxon>Eukaryota</taxon>
        <taxon>Viridiplantae</taxon>
        <taxon>Streptophyta</taxon>
        <taxon>Embryophyta</taxon>
        <taxon>Tracheophyta</taxon>
        <taxon>Spermatophyta</taxon>
        <taxon>Magnoliopsida</taxon>
        <taxon>eudicotyledons</taxon>
        <taxon>Gunneridae</taxon>
        <taxon>Pentapetalae</taxon>
        <taxon>rosids</taxon>
        <taxon>fabids</taxon>
        <taxon>Fabales</taxon>
        <taxon>Fabaceae</taxon>
        <taxon>Papilionoideae</taxon>
        <taxon>50 kb inversion clade</taxon>
        <taxon>NPAAA clade</taxon>
        <taxon>Hologalegina</taxon>
        <taxon>IRL clade</taxon>
        <taxon>Trifolieae</taxon>
        <taxon>Medicago</taxon>
    </lineage>
</organism>
<reference evidence="8 10" key="1">
    <citation type="journal article" date="2011" name="Nature">
        <title>The Medicago genome provides insight into the evolution of rhizobial symbioses.</title>
        <authorList>
            <person name="Young N.D."/>
            <person name="Debelle F."/>
            <person name="Oldroyd G.E."/>
            <person name="Geurts R."/>
            <person name="Cannon S.B."/>
            <person name="Udvardi M.K."/>
            <person name="Benedito V.A."/>
            <person name="Mayer K.F."/>
            <person name="Gouzy J."/>
            <person name="Schoof H."/>
            <person name="Van de Peer Y."/>
            <person name="Proost S."/>
            <person name="Cook D.R."/>
            <person name="Meyers B.C."/>
            <person name="Spannagl M."/>
            <person name="Cheung F."/>
            <person name="De Mita S."/>
            <person name="Krishnakumar V."/>
            <person name="Gundlach H."/>
            <person name="Zhou S."/>
            <person name="Mudge J."/>
            <person name="Bharti A.K."/>
            <person name="Murray J.D."/>
            <person name="Naoumkina M.A."/>
            <person name="Rosen B."/>
            <person name="Silverstein K.A."/>
            <person name="Tang H."/>
            <person name="Rombauts S."/>
            <person name="Zhao P.X."/>
            <person name="Zhou P."/>
            <person name="Barbe V."/>
            <person name="Bardou P."/>
            <person name="Bechner M."/>
            <person name="Bellec A."/>
            <person name="Berger A."/>
            <person name="Berges H."/>
            <person name="Bidwell S."/>
            <person name="Bisseling T."/>
            <person name="Choisne N."/>
            <person name="Couloux A."/>
            <person name="Denny R."/>
            <person name="Deshpande S."/>
            <person name="Dai X."/>
            <person name="Doyle J.J."/>
            <person name="Dudez A.M."/>
            <person name="Farmer A.D."/>
            <person name="Fouteau S."/>
            <person name="Franken C."/>
            <person name="Gibelin C."/>
            <person name="Gish J."/>
            <person name="Goldstein S."/>
            <person name="Gonzalez A.J."/>
            <person name="Green P.J."/>
            <person name="Hallab A."/>
            <person name="Hartog M."/>
            <person name="Hua A."/>
            <person name="Humphray S.J."/>
            <person name="Jeong D.H."/>
            <person name="Jing Y."/>
            <person name="Jocker A."/>
            <person name="Kenton S.M."/>
            <person name="Kim D.J."/>
            <person name="Klee K."/>
            <person name="Lai H."/>
            <person name="Lang C."/>
            <person name="Lin S."/>
            <person name="Macmil S.L."/>
            <person name="Magdelenat G."/>
            <person name="Matthews L."/>
            <person name="McCorrison J."/>
            <person name="Monaghan E.L."/>
            <person name="Mun J.H."/>
            <person name="Najar F.Z."/>
            <person name="Nicholson C."/>
            <person name="Noirot C."/>
            <person name="O'Bleness M."/>
            <person name="Paule C.R."/>
            <person name="Poulain J."/>
            <person name="Prion F."/>
            <person name="Qin B."/>
            <person name="Qu C."/>
            <person name="Retzel E.F."/>
            <person name="Riddle C."/>
            <person name="Sallet E."/>
            <person name="Samain S."/>
            <person name="Samson N."/>
            <person name="Sanders I."/>
            <person name="Saurat O."/>
            <person name="Scarpelli C."/>
            <person name="Schiex T."/>
            <person name="Segurens B."/>
            <person name="Severin A.J."/>
            <person name="Sherrier D.J."/>
            <person name="Shi R."/>
            <person name="Sims S."/>
            <person name="Singer S.R."/>
            <person name="Sinharoy S."/>
            <person name="Sterck L."/>
            <person name="Viollet A."/>
            <person name="Wang B.B."/>
            <person name="Wang K."/>
            <person name="Wang M."/>
            <person name="Wang X."/>
            <person name="Warfsmann J."/>
            <person name="Weissenbach J."/>
            <person name="White D.D."/>
            <person name="White J.D."/>
            <person name="Wiley G.B."/>
            <person name="Wincker P."/>
            <person name="Xing Y."/>
            <person name="Yang L."/>
            <person name="Yao Z."/>
            <person name="Ying F."/>
            <person name="Zhai J."/>
            <person name="Zhou L."/>
            <person name="Zuber A."/>
            <person name="Denarie J."/>
            <person name="Dixon R.A."/>
            <person name="May G.D."/>
            <person name="Schwartz D.C."/>
            <person name="Rogers J."/>
            <person name="Quetier F."/>
            <person name="Town C.D."/>
            <person name="Roe B.A."/>
        </authorList>
    </citation>
    <scope>NUCLEOTIDE SEQUENCE [LARGE SCALE GENOMIC DNA]</scope>
    <source>
        <strain evidence="8">A17</strain>
        <strain evidence="9 10">cv. Jemalong A17</strain>
    </source>
</reference>
<evidence type="ECO:0000313" key="8">
    <source>
        <dbReference type="EMBL" id="KEH32283.1"/>
    </source>
</evidence>
<dbReference type="STRING" id="3880.A0A072UT86"/>
<evidence type="ECO:0000256" key="5">
    <source>
        <dbReference type="SAM" id="MobiDB-lite"/>
    </source>
</evidence>
<evidence type="ECO:0000256" key="1">
    <source>
        <dbReference type="ARBA" id="ARBA00004167"/>
    </source>
</evidence>
<keyword evidence="2 6" id="KW-0812">Transmembrane</keyword>
<reference evidence="8 10" key="2">
    <citation type="journal article" date="2014" name="BMC Genomics">
        <title>An improved genome release (version Mt4.0) for the model legume Medicago truncatula.</title>
        <authorList>
            <person name="Tang H."/>
            <person name="Krishnakumar V."/>
            <person name="Bidwell S."/>
            <person name="Rosen B."/>
            <person name="Chan A."/>
            <person name="Zhou S."/>
            <person name="Gentzbittel L."/>
            <person name="Childs K.L."/>
            <person name="Yandell M."/>
            <person name="Gundlach H."/>
            <person name="Mayer K.F."/>
            <person name="Schwartz D.C."/>
            <person name="Town C.D."/>
        </authorList>
    </citation>
    <scope>GENOME REANNOTATION</scope>
    <source>
        <strain evidence="8">A17</strain>
        <strain evidence="9 10">cv. Jemalong A17</strain>
    </source>
</reference>
<evidence type="ECO:0000256" key="2">
    <source>
        <dbReference type="ARBA" id="ARBA00022692"/>
    </source>
</evidence>
<evidence type="ECO:0000259" key="7">
    <source>
        <dbReference type="Pfam" id="PF03168"/>
    </source>
</evidence>
<feature type="transmembrane region" description="Helical" evidence="6">
    <location>
        <begin position="51"/>
        <end position="77"/>
    </location>
</feature>
<accession>A0A072UT86</accession>
<dbReference type="GO" id="GO:0098542">
    <property type="term" value="P:defense response to other organism"/>
    <property type="evidence" value="ECO:0007669"/>
    <property type="project" value="InterPro"/>
</dbReference>
<proteinExistence type="predicted"/>
<dbReference type="EMBL" id="CM001220">
    <property type="protein sequence ID" value="KEH32283.1"/>
    <property type="molecule type" value="Genomic_DNA"/>
</dbReference>
<evidence type="ECO:0000256" key="6">
    <source>
        <dbReference type="SAM" id="Phobius"/>
    </source>
</evidence>
<feature type="region of interest" description="Disordered" evidence="5">
    <location>
        <begin position="1"/>
        <end position="21"/>
    </location>
</feature>
<evidence type="ECO:0000256" key="4">
    <source>
        <dbReference type="ARBA" id="ARBA00023136"/>
    </source>
</evidence>
<feature type="domain" description="Late embryogenesis abundant protein LEA-2 subgroup" evidence="7">
    <location>
        <begin position="110"/>
        <end position="204"/>
    </location>
</feature>
<dbReference type="OrthoDB" id="1889094at2759"/>
<keyword evidence="4 6" id="KW-0472">Membrane</keyword>